<feature type="region of interest" description="Disordered" evidence="1">
    <location>
        <begin position="156"/>
        <end position="183"/>
    </location>
</feature>
<comment type="caution">
    <text evidence="2">The sequence shown here is derived from an EMBL/GenBank/DDBJ whole genome shotgun (WGS) entry which is preliminary data.</text>
</comment>
<dbReference type="PANTHER" id="PTHR40640:SF1">
    <property type="entry name" value="ANCHORED GLYCOPROTEIN, PUTATIVE (AFU_ORTHOLOGUE AFUA_8G04860)-RELATED"/>
    <property type="match status" value="1"/>
</dbReference>
<name>A0A8H5SV84_FUSHE</name>
<dbReference type="AlphaFoldDB" id="A0A8H5SV84"/>
<accession>A0A8H5SV84</accession>
<gene>
    <name evidence="2" type="ORF">FHETE_10280</name>
</gene>
<feature type="compositionally biased region" description="Polar residues" evidence="1">
    <location>
        <begin position="158"/>
        <end position="183"/>
    </location>
</feature>
<organism evidence="2 3">
    <name type="scientific">Fusarium heterosporum</name>
    <dbReference type="NCBI Taxonomy" id="42747"/>
    <lineage>
        <taxon>Eukaryota</taxon>
        <taxon>Fungi</taxon>
        <taxon>Dikarya</taxon>
        <taxon>Ascomycota</taxon>
        <taxon>Pezizomycotina</taxon>
        <taxon>Sordariomycetes</taxon>
        <taxon>Hypocreomycetidae</taxon>
        <taxon>Hypocreales</taxon>
        <taxon>Nectriaceae</taxon>
        <taxon>Fusarium</taxon>
        <taxon>Fusarium heterosporum species complex</taxon>
    </lineage>
</organism>
<sequence>MSSALTTSIYMMGDPGMPLVADVLGADATATTYLLNCPPTVTDSNDCGIYNMSVTIGPHASKTLPPGAASTGDFDMFMSMPDDEHDFKFSLHCDMSRTVPTECTTINLGGNDDGHPTQVFSGTKDNAMMFPFAYVPVTVTAGQELLNAKHTGAAEAVTTGTDTQTASGATKTGDTETSGEATPTVTSAASSSFARFFGVISVAGLAAALAMS</sequence>
<evidence type="ECO:0000313" key="3">
    <source>
        <dbReference type="Proteomes" id="UP000567885"/>
    </source>
</evidence>
<dbReference type="EMBL" id="JAAGWQ010000272">
    <property type="protein sequence ID" value="KAF5657675.1"/>
    <property type="molecule type" value="Genomic_DNA"/>
</dbReference>
<dbReference type="OrthoDB" id="4991875at2759"/>
<dbReference type="PANTHER" id="PTHR40640">
    <property type="entry name" value="ANCHORED GLYCOPROTEIN, PUTATIVE (AFU_ORTHOLOGUE AFUA_8G04860)-RELATED"/>
    <property type="match status" value="1"/>
</dbReference>
<evidence type="ECO:0000256" key="1">
    <source>
        <dbReference type="SAM" id="MobiDB-lite"/>
    </source>
</evidence>
<dbReference type="Proteomes" id="UP000567885">
    <property type="component" value="Unassembled WGS sequence"/>
</dbReference>
<keyword evidence="3" id="KW-1185">Reference proteome</keyword>
<proteinExistence type="predicted"/>
<evidence type="ECO:0000313" key="2">
    <source>
        <dbReference type="EMBL" id="KAF5657675.1"/>
    </source>
</evidence>
<protein>
    <submittedName>
        <fullName evidence="2">Uncharacterized protein</fullName>
    </submittedName>
</protein>
<reference evidence="2 3" key="1">
    <citation type="submission" date="2020-05" db="EMBL/GenBank/DDBJ databases">
        <title>Identification and distribution of gene clusters putatively required for synthesis of sphingolipid metabolism inhibitors in phylogenetically diverse species of the filamentous fungus Fusarium.</title>
        <authorList>
            <person name="Kim H.-S."/>
            <person name="Busman M."/>
            <person name="Brown D.W."/>
            <person name="Divon H."/>
            <person name="Uhlig S."/>
            <person name="Proctor R.H."/>
        </authorList>
    </citation>
    <scope>NUCLEOTIDE SEQUENCE [LARGE SCALE GENOMIC DNA]</scope>
    <source>
        <strain evidence="2 3">NRRL 20693</strain>
    </source>
</reference>